<protein>
    <submittedName>
        <fullName evidence="11">Flavonoid 3-monooxygenase</fullName>
    </submittedName>
</protein>
<organism evidence="11 12">
    <name type="scientific">Striga hermonthica</name>
    <name type="common">Purple witchweed</name>
    <name type="synonym">Buchnera hermonthica</name>
    <dbReference type="NCBI Taxonomy" id="68872"/>
    <lineage>
        <taxon>Eukaryota</taxon>
        <taxon>Viridiplantae</taxon>
        <taxon>Streptophyta</taxon>
        <taxon>Embryophyta</taxon>
        <taxon>Tracheophyta</taxon>
        <taxon>Spermatophyta</taxon>
        <taxon>Magnoliopsida</taxon>
        <taxon>eudicotyledons</taxon>
        <taxon>Gunneridae</taxon>
        <taxon>Pentapetalae</taxon>
        <taxon>asterids</taxon>
        <taxon>lamiids</taxon>
        <taxon>Lamiales</taxon>
        <taxon>Orobanchaceae</taxon>
        <taxon>Buchnereae</taxon>
        <taxon>Striga</taxon>
    </lineage>
</organism>
<dbReference type="PANTHER" id="PTHR47944:SF5">
    <property type="entry name" value="CYTOCHROME P450 71A1-LIKE"/>
    <property type="match status" value="1"/>
</dbReference>
<dbReference type="AlphaFoldDB" id="A0A9N7R1H2"/>
<dbReference type="GO" id="GO:0020037">
    <property type="term" value="F:heme binding"/>
    <property type="evidence" value="ECO:0007669"/>
    <property type="project" value="InterPro"/>
</dbReference>
<comment type="cofactor">
    <cofactor evidence="1 9">
        <name>heme</name>
        <dbReference type="ChEBI" id="CHEBI:30413"/>
    </cofactor>
</comment>
<dbReference type="EMBL" id="CACSLK010005369">
    <property type="protein sequence ID" value="CAA0810196.1"/>
    <property type="molecule type" value="Genomic_DNA"/>
</dbReference>
<proteinExistence type="inferred from homology"/>
<feature type="binding site" description="axial binding residue" evidence="9">
    <location>
        <position position="144"/>
    </location>
    <ligand>
        <name>heme</name>
        <dbReference type="ChEBI" id="CHEBI:30413"/>
    </ligand>
    <ligandPart>
        <name>Fe</name>
        <dbReference type="ChEBI" id="CHEBI:18248"/>
    </ligandPart>
</feature>
<evidence type="ECO:0000256" key="6">
    <source>
        <dbReference type="ARBA" id="ARBA00023002"/>
    </source>
</evidence>
<dbReference type="GO" id="GO:0016020">
    <property type="term" value="C:membrane"/>
    <property type="evidence" value="ECO:0007669"/>
    <property type="project" value="UniProtKB-SubCell"/>
</dbReference>
<keyword evidence="5 9" id="KW-0479">Metal-binding</keyword>
<sequence length="207" mass="23477">NLLLGGTDTSATTVEWTILELLRHPHVIEKAKDELNRVIGRKRWVNEYDFSQLPYVEAIIMESLRLHPLATLLAPHYALEDCKVKGYNISKGTSVLINMWSIGRDPQVWAAPEEFSPERFLGKEVDLLGGDFARLPFGSGRRRCPGYSLGLKMVRMTLSNLLHGFDLRLTEGMSREDICMEEEYGLATHPKIPISIVMEPTLPSHLY</sequence>
<dbReference type="FunFam" id="1.10.630.10:FF:000126">
    <property type="entry name" value="Predicted protein"/>
    <property type="match status" value="1"/>
</dbReference>
<comment type="subcellular location">
    <subcellularLocation>
        <location evidence="2">Membrane</location>
        <topology evidence="2">Single-pass membrane protein</topology>
    </subcellularLocation>
</comment>
<accession>A0A9N7R1H2</accession>
<dbReference type="GO" id="GO:0004497">
    <property type="term" value="F:monooxygenase activity"/>
    <property type="evidence" value="ECO:0007669"/>
    <property type="project" value="UniProtKB-KW"/>
</dbReference>
<keyword evidence="4 9" id="KW-0349">Heme</keyword>
<keyword evidence="12" id="KW-1185">Reference proteome</keyword>
<evidence type="ECO:0000313" key="12">
    <source>
        <dbReference type="Proteomes" id="UP001153555"/>
    </source>
</evidence>
<evidence type="ECO:0000256" key="4">
    <source>
        <dbReference type="ARBA" id="ARBA00022617"/>
    </source>
</evidence>
<evidence type="ECO:0000256" key="8">
    <source>
        <dbReference type="ARBA" id="ARBA00023033"/>
    </source>
</evidence>
<dbReference type="GO" id="GO:0005506">
    <property type="term" value="F:iron ion binding"/>
    <property type="evidence" value="ECO:0007669"/>
    <property type="project" value="InterPro"/>
</dbReference>
<dbReference type="OrthoDB" id="2789670at2759"/>
<dbReference type="PRINTS" id="PR00385">
    <property type="entry name" value="P450"/>
</dbReference>
<evidence type="ECO:0000256" key="2">
    <source>
        <dbReference type="ARBA" id="ARBA00004167"/>
    </source>
</evidence>
<reference evidence="11" key="1">
    <citation type="submission" date="2019-12" db="EMBL/GenBank/DDBJ databases">
        <authorList>
            <person name="Scholes J."/>
        </authorList>
    </citation>
    <scope>NUCLEOTIDE SEQUENCE</scope>
</reference>
<gene>
    <name evidence="11" type="ORF">SHERM_01033</name>
</gene>
<evidence type="ECO:0000256" key="5">
    <source>
        <dbReference type="ARBA" id="ARBA00022723"/>
    </source>
</evidence>
<comment type="caution">
    <text evidence="11">The sequence shown here is derived from an EMBL/GenBank/DDBJ whole genome shotgun (WGS) entry which is preliminary data.</text>
</comment>
<feature type="non-terminal residue" evidence="11">
    <location>
        <position position="1"/>
    </location>
</feature>
<dbReference type="PRINTS" id="PR00463">
    <property type="entry name" value="EP450I"/>
</dbReference>
<dbReference type="PANTHER" id="PTHR47944">
    <property type="entry name" value="CYTOCHROME P450 98A9"/>
    <property type="match status" value="1"/>
</dbReference>
<dbReference type="InterPro" id="IPR036396">
    <property type="entry name" value="Cyt_P450_sf"/>
</dbReference>
<dbReference type="GO" id="GO:0016705">
    <property type="term" value="F:oxidoreductase activity, acting on paired donors, with incorporation or reduction of molecular oxygen"/>
    <property type="evidence" value="ECO:0007669"/>
    <property type="project" value="InterPro"/>
</dbReference>
<dbReference type="InterPro" id="IPR001128">
    <property type="entry name" value="Cyt_P450"/>
</dbReference>
<dbReference type="Proteomes" id="UP001153555">
    <property type="component" value="Unassembled WGS sequence"/>
</dbReference>
<keyword evidence="7 9" id="KW-0408">Iron</keyword>
<dbReference type="Gene3D" id="1.10.630.10">
    <property type="entry name" value="Cytochrome P450"/>
    <property type="match status" value="1"/>
</dbReference>
<evidence type="ECO:0000256" key="7">
    <source>
        <dbReference type="ARBA" id="ARBA00023004"/>
    </source>
</evidence>
<dbReference type="Pfam" id="PF00067">
    <property type="entry name" value="p450"/>
    <property type="match status" value="1"/>
</dbReference>
<keyword evidence="8 10" id="KW-0503">Monooxygenase</keyword>
<comment type="similarity">
    <text evidence="3 10">Belongs to the cytochrome P450 family.</text>
</comment>
<dbReference type="SUPFAM" id="SSF48264">
    <property type="entry name" value="Cytochrome P450"/>
    <property type="match status" value="1"/>
</dbReference>
<dbReference type="InterPro" id="IPR002401">
    <property type="entry name" value="Cyt_P450_E_grp-I"/>
</dbReference>
<evidence type="ECO:0000256" key="9">
    <source>
        <dbReference type="PIRSR" id="PIRSR602401-1"/>
    </source>
</evidence>
<name>A0A9N7R1H2_STRHE</name>
<evidence type="ECO:0000256" key="3">
    <source>
        <dbReference type="ARBA" id="ARBA00010617"/>
    </source>
</evidence>
<evidence type="ECO:0000256" key="1">
    <source>
        <dbReference type="ARBA" id="ARBA00001971"/>
    </source>
</evidence>
<evidence type="ECO:0000313" key="11">
    <source>
        <dbReference type="EMBL" id="CAA0810196.1"/>
    </source>
</evidence>
<evidence type="ECO:0000256" key="10">
    <source>
        <dbReference type="RuleBase" id="RU000461"/>
    </source>
</evidence>
<dbReference type="InterPro" id="IPR017972">
    <property type="entry name" value="Cyt_P450_CS"/>
</dbReference>
<keyword evidence="6 10" id="KW-0560">Oxidoreductase</keyword>
<dbReference type="PROSITE" id="PS00086">
    <property type="entry name" value="CYTOCHROME_P450"/>
    <property type="match status" value="1"/>
</dbReference>